<feature type="domain" description="Peptidase M16 C-terminal" evidence="11">
    <location>
        <begin position="670"/>
        <end position="847"/>
    </location>
</feature>
<gene>
    <name evidence="12" type="ORF">Mucpa_3141</name>
</gene>
<evidence type="ECO:0000256" key="4">
    <source>
        <dbReference type="ARBA" id="ARBA00022723"/>
    </source>
</evidence>
<keyword evidence="4" id="KW-0479">Metal-binding</keyword>
<evidence type="ECO:0000256" key="8">
    <source>
        <dbReference type="RuleBase" id="RU004447"/>
    </source>
</evidence>
<dbReference type="HOGENOM" id="CLU_008156_0_0_10"/>
<dbReference type="AlphaFoldDB" id="H1YFD7"/>
<dbReference type="GO" id="GO:0046872">
    <property type="term" value="F:metal ion binding"/>
    <property type="evidence" value="ECO:0007669"/>
    <property type="project" value="UniProtKB-KW"/>
</dbReference>
<keyword evidence="6" id="KW-0862">Zinc</keyword>
<evidence type="ECO:0000256" key="6">
    <source>
        <dbReference type="ARBA" id="ARBA00022833"/>
    </source>
</evidence>
<dbReference type="EMBL" id="CM001403">
    <property type="protein sequence ID" value="EHQ27245.1"/>
    <property type="molecule type" value="Genomic_DNA"/>
</dbReference>
<keyword evidence="9" id="KW-0732">Signal</keyword>
<comment type="similarity">
    <text evidence="2 8">Belongs to the peptidase M16 family.</text>
</comment>
<evidence type="ECO:0000259" key="11">
    <source>
        <dbReference type="Pfam" id="PF05193"/>
    </source>
</evidence>
<evidence type="ECO:0000256" key="7">
    <source>
        <dbReference type="ARBA" id="ARBA00023049"/>
    </source>
</evidence>
<feature type="domain" description="Peptidase M16 N-terminal" evidence="10">
    <location>
        <begin position="51"/>
        <end position="168"/>
    </location>
</feature>
<accession>H1YFD7</accession>
<dbReference type="Proteomes" id="UP000002774">
    <property type="component" value="Chromosome"/>
</dbReference>
<dbReference type="InterPro" id="IPR007863">
    <property type="entry name" value="Peptidase_M16_C"/>
</dbReference>
<keyword evidence="13" id="KW-1185">Reference proteome</keyword>
<feature type="signal peptide" evidence="9">
    <location>
        <begin position="1"/>
        <end position="24"/>
    </location>
</feature>
<evidence type="ECO:0000256" key="1">
    <source>
        <dbReference type="ARBA" id="ARBA00001947"/>
    </source>
</evidence>
<evidence type="ECO:0000256" key="2">
    <source>
        <dbReference type="ARBA" id="ARBA00007261"/>
    </source>
</evidence>
<dbReference type="PANTHER" id="PTHR43690">
    <property type="entry name" value="NARDILYSIN"/>
    <property type="match status" value="1"/>
</dbReference>
<evidence type="ECO:0000259" key="10">
    <source>
        <dbReference type="Pfam" id="PF00675"/>
    </source>
</evidence>
<organism evidence="12 13">
    <name type="scientific">Mucilaginibacter paludis DSM 18603</name>
    <dbReference type="NCBI Taxonomy" id="714943"/>
    <lineage>
        <taxon>Bacteria</taxon>
        <taxon>Pseudomonadati</taxon>
        <taxon>Bacteroidota</taxon>
        <taxon>Sphingobacteriia</taxon>
        <taxon>Sphingobacteriales</taxon>
        <taxon>Sphingobacteriaceae</taxon>
        <taxon>Mucilaginibacter</taxon>
    </lineage>
</organism>
<dbReference type="InterPro" id="IPR011249">
    <property type="entry name" value="Metalloenz_LuxS/M16"/>
</dbReference>
<sequence>MPNLTKLKHICFVLLSFLSGAAMAQYENPLPVDPNVKVGKLPNGFTYYVRKNVEPKNRAILYLATKIGSVLEDDNQRGVAHFVEHMGFDGTTHYPKNELINYLQKAGVRFGADINAFTSFDETVYQLPIPTDDPSILSNGIQIIRDWAQEATLDPAEIDKERNVILEEKRLRSGSGERINGKIYPLVLNNSRYGKRMPIGTEDVLTAVKPETIKQFYHDWYRPDLEAIIAVGDFDVDKIVQTIKDKFSDLKNPENEKERTVYHVSLTDGHQFGVITDQEHRGTSAEILLKRQATVMRTEADYINNITLSMFNILIQSRYRELKISGNPEIANTSAGVKLYPGGINVYDAHVGTVPQNLEASLKSIWRESVKAAKFGFTHDEFVKAYRTFYGSKTYAYQHRDKITSATYVNQYLNNFLRGDAIPGEWEDMKLTEYLLPKISLLSVDQFCNQYISSSNRDIIILGAEKDKDELPDMQTVEGWLNDVLKEDIAVPTDADVKNQPLIAKKPSKSKITSQKLIDGIHVTELVLSNGLKVAIKPTHFENSLIRFTSFGIGGTDPYDQGTDRLSAVTSAAIIKAGGLGDFTATQLKQFLENHQVIVSPYIDRYFEGIAGTCTTRNLEIALQMINQYFTNPRKDSLAYNTYLNKLKTAAANRSPDNDSVAKGRNLNEISLNRVYDIYKERFCNAADFTFVFVGDLDVKDIVPLLERYLGSLPSTSHPDNYATVKPAPFIRKSKITYSGIEPKANVTLRFLGNYNYSNENNTQLQALTEVLKIRLVERLRLQERAIYHTDVYYNITTVPNSRFTFTINFVCAPQNVEKLSMDALDEITQIKNTGPDAVNVEKYKAARKRLMETQLNNNTFWLNYLSQQYVNQADATEVLNYAAMADQVTPESIKTWANKYLTTENYERRLVLPETAKK</sequence>
<feature type="chain" id="PRO_5003558658" evidence="9">
    <location>
        <begin position="25"/>
        <end position="919"/>
    </location>
</feature>
<dbReference type="OrthoDB" id="9811314at2"/>
<dbReference type="GO" id="GO:0004222">
    <property type="term" value="F:metalloendopeptidase activity"/>
    <property type="evidence" value="ECO:0007669"/>
    <property type="project" value="InterPro"/>
</dbReference>
<proteinExistence type="inferred from homology"/>
<evidence type="ECO:0000313" key="12">
    <source>
        <dbReference type="EMBL" id="EHQ27245.1"/>
    </source>
</evidence>
<dbReference type="InterPro" id="IPR001431">
    <property type="entry name" value="Pept_M16_Zn_BS"/>
</dbReference>
<comment type="cofactor">
    <cofactor evidence="1">
        <name>Zn(2+)</name>
        <dbReference type="ChEBI" id="CHEBI:29105"/>
    </cofactor>
</comment>
<dbReference type="GO" id="GO:0006508">
    <property type="term" value="P:proteolysis"/>
    <property type="evidence" value="ECO:0007669"/>
    <property type="project" value="UniProtKB-KW"/>
</dbReference>
<dbReference type="PANTHER" id="PTHR43690:SF34">
    <property type="entry name" value="ZINC PROTEASE PQQL-LIKE"/>
    <property type="match status" value="1"/>
</dbReference>
<dbReference type="STRING" id="714943.Mucpa_3141"/>
<dbReference type="SUPFAM" id="SSF63411">
    <property type="entry name" value="LuxS/MPP-like metallohydrolase"/>
    <property type="match status" value="3"/>
</dbReference>
<dbReference type="InterPro" id="IPR011765">
    <property type="entry name" value="Pept_M16_N"/>
</dbReference>
<evidence type="ECO:0000256" key="9">
    <source>
        <dbReference type="SAM" id="SignalP"/>
    </source>
</evidence>
<protein>
    <submittedName>
        <fullName evidence="12">Peptidase M16 domain protein</fullName>
    </submittedName>
</protein>
<dbReference type="Pfam" id="PF00675">
    <property type="entry name" value="Peptidase_M16"/>
    <property type="match status" value="1"/>
</dbReference>
<dbReference type="Pfam" id="PF05193">
    <property type="entry name" value="Peptidase_M16_C"/>
    <property type="match status" value="2"/>
</dbReference>
<dbReference type="eggNOG" id="COG0612">
    <property type="taxonomic scope" value="Bacteria"/>
</dbReference>
<dbReference type="PROSITE" id="PS00143">
    <property type="entry name" value="INSULINASE"/>
    <property type="match status" value="1"/>
</dbReference>
<name>H1YFD7_9SPHI</name>
<dbReference type="Gene3D" id="3.30.830.10">
    <property type="entry name" value="Metalloenzyme, LuxS/M16 peptidase-like"/>
    <property type="match status" value="4"/>
</dbReference>
<keyword evidence="3" id="KW-0645">Protease</keyword>
<evidence type="ECO:0000256" key="3">
    <source>
        <dbReference type="ARBA" id="ARBA00022670"/>
    </source>
</evidence>
<keyword evidence="5" id="KW-0378">Hydrolase</keyword>
<dbReference type="InterPro" id="IPR050626">
    <property type="entry name" value="Peptidase_M16"/>
</dbReference>
<keyword evidence="7" id="KW-0482">Metalloprotease</keyword>
<reference evidence="12" key="1">
    <citation type="submission" date="2011-09" db="EMBL/GenBank/DDBJ databases">
        <title>The permanent draft genome of Mucilaginibacter paludis DSM 18603.</title>
        <authorList>
            <consortium name="US DOE Joint Genome Institute (JGI-PGF)"/>
            <person name="Lucas S."/>
            <person name="Han J."/>
            <person name="Lapidus A."/>
            <person name="Bruce D."/>
            <person name="Goodwin L."/>
            <person name="Pitluck S."/>
            <person name="Peters L."/>
            <person name="Kyrpides N."/>
            <person name="Mavromatis K."/>
            <person name="Ivanova N."/>
            <person name="Mikhailova N."/>
            <person name="Held B."/>
            <person name="Detter J.C."/>
            <person name="Tapia R."/>
            <person name="Han C."/>
            <person name="Land M."/>
            <person name="Hauser L."/>
            <person name="Markowitz V."/>
            <person name="Cheng J.-F."/>
            <person name="Hugenholtz P."/>
            <person name="Woyke T."/>
            <person name="Wu D."/>
            <person name="Tindall B."/>
            <person name="Brambilla E."/>
            <person name="Klenk H.-P."/>
            <person name="Eisen J.A."/>
        </authorList>
    </citation>
    <scope>NUCLEOTIDE SEQUENCE [LARGE SCALE GENOMIC DNA]</scope>
    <source>
        <strain evidence="12">DSM 18603</strain>
    </source>
</reference>
<evidence type="ECO:0000313" key="13">
    <source>
        <dbReference type="Proteomes" id="UP000002774"/>
    </source>
</evidence>
<evidence type="ECO:0000256" key="5">
    <source>
        <dbReference type="ARBA" id="ARBA00022801"/>
    </source>
</evidence>
<feature type="domain" description="Peptidase M16 C-terminal" evidence="11">
    <location>
        <begin position="209"/>
        <end position="385"/>
    </location>
</feature>